<dbReference type="CDD" id="cd05356">
    <property type="entry name" value="17beta-HSD1_like_SDR_c"/>
    <property type="match status" value="1"/>
</dbReference>
<dbReference type="InterPro" id="IPR002347">
    <property type="entry name" value="SDR_fam"/>
</dbReference>
<evidence type="ECO:0000256" key="3">
    <source>
        <dbReference type="HAMAP-Rule" id="MF_03107"/>
    </source>
</evidence>
<organism evidence="5 6">
    <name type="scientific">Somion occarium</name>
    <dbReference type="NCBI Taxonomy" id="3059160"/>
    <lineage>
        <taxon>Eukaryota</taxon>
        <taxon>Fungi</taxon>
        <taxon>Dikarya</taxon>
        <taxon>Basidiomycota</taxon>
        <taxon>Agaricomycotina</taxon>
        <taxon>Agaricomycetes</taxon>
        <taxon>Polyporales</taxon>
        <taxon>Cerrenaceae</taxon>
        <taxon>Somion</taxon>
    </lineage>
</organism>
<keyword evidence="3" id="KW-0276">Fatty acid metabolism</keyword>
<comment type="catalytic activity">
    <reaction evidence="3">
        <text>a very-long-chain (3R)-3-hydroxyacyl-CoA + NADP(+) = a very-long-chain 3-oxoacyl-CoA + NADPH + H(+)</text>
        <dbReference type="Rhea" id="RHEA:48680"/>
        <dbReference type="ChEBI" id="CHEBI:15378"/>
        <dbReference type="ChEBI" id="CHEBI:57783"/>
        <dbReference type="ChEBI" id="CHEBI:58349"/>
        <dbReference type="ChEBI" id="CHEBI:85440"/>
        <dbReference type="ChEBI" id="CHEBI:90725"/>
        <dbReference type="EC" id="1.1.1.330"/>
    </reaction>
</comment>
<keyword evidence="3 4" id="KW-1133">Transmembrane helix</keyword>
<accession>A0ABP1DLE7</accession>
<keyword evidence="3" id="KW-0443">Lipid metabolism</keyword>
<dbReference type="PIRSF" id="PIRSF000126">
    <property type="entry name" value="11-beta-HSD1"/>
    <property type="match status" value="1"/>
</dbReference>
<comment type="function">
    <text evidence="3">Component of the microsomal membrane bound fatty acid elongation system, which produces the 26-carbon very long-chain fatty acids (VLCFA) from palmitate. Catalyzes the reduction of the 3-ketoacyl-CoA intermediate that is formed in each cycle of fatty acid elongation. VLCFAs serve as precursors for ceramide and sphingolipids.</text>
</comment>
<dbReference type="Proteomes" id="UP001497453">
    <property type="component" value="Chromosome 4"/>
</dbReference>
<dbReference type="EMBL" id="OZ037947">
    <property type="protein sequence ID" value="CAL1707499.1"/>
    <property type="molecule type" value="Genomic_DNA"/>
</dbReference>
<dbReference type="HAMAP" id="MF_03107">
    <property type="entry name" value="3_ketoreductase"/>
    <property type="match status" value="1"/>
</dbReference>
<feature type="transmembrane region" description="Helical" evidence="4">
    <location>
        <begin position="202"/>
        <end position="223"/>
    </location>
</feature>
<gene>
    <name evidence="5" type="ORF">GFSPODELE1_LOCUS6402</name>
</gene>
<evidence type="ECO:0000313" key="6">
    <source>
        <dbReference type="Proteomes" id="UP001497453"/>
    </source>
</evidence>
<evidence type="ECO:0000256" key="4">
    <source>
        <dbReference type="SAM" id="Phobius"/>
    </source>
</evidence>
<dbReference type="InterPro" id="IPR027533">
    <property type="entry name" value="3_ketoreductase_fungal"/>
</dbReference>
<feature type="active site" description="Proton acceptor" evidence="3">
    <location>
        <position position="222"/>
    </location>
</feature>
<dbReference type="SUPFAM" id="SSF51735">
    <property type="entry name" value="NAD(P)-binding Rossmann-fold domains"/>
    <property type="match status" value="1"/>
</dbReference>
<sequence>MSNLLSLLPVSIPSSPHVIVTDHPYLAAVLLALGSLSLVKFIIKTLGVFTQTFLLPGKSLKKYGAGKGAWAVVTGASEGIGREFALQLAAKGFNVLVAARNAKALSELTTEIESKSKVQTKTLVMDFSKLDDASQWGRFRSEVENLDVGVLINNVGRSHNYPTDFVDTPVDEVDNIVKINVNATVHVTKAIVPGMVQRRRGLVISIGSFSGVSVVSPMLATYAGTKSFLASFSAALAEEVKGKGVDVESLNTYFVVSNLSKIRKPSLMIPTPKVYVRSVLSKIDLPCGALFTGRPHVVTPYWSHALLDWLMNVIGWKMFFARYTHNLHKSINKRALKKIEREAKKQ</sequence>
<comment type="similarity">
    <text evidence="3">Belongs to the short-chain dehydrogenases/reductases (SDR) family.</text>
</comment>
<dbReference type="PRINTS" id="PR00081">
    <property type="entry name" value="GDHRDH"/>
</dbReference>
<feature type="transmembrane region" description="Helical" evidence="4">
    <location>
        <begin position="26"/>
        <end position="43"/>
    </location>
</feature>
<dbReference type="InterPro" id="IPR036291">
    <property type="entry name" value="NAD(P)-bd_dom_sf"/>
</dbReference>
<reference evidence="6" key="1">
    <citation type="submission" date="2024-04" db="EMBL/GenBank/DDBJ databases">
        <authorList>
            <person name="Shaw F."/>
            <person name="Minotto A."/>
        </authorList>
    </citation>
    <scope>NUCLEOTIDE SEQUENCE [LARGE SCALE GENOMIC DNA]</scope>
</reference>
<feature type="binding site" evidence="3">
    <location>
        <position position="208"/>
    </location>
    <ligand>
        <name>substrate</name>
    </ligand>
</feature>
<dbReference type="PANTHER" id="PTHR43086:SF2">
    <property type="entry name" value="HYDROXYSTEROID DEHYDROGENASE-LIKE PROTEIN 1"/>
    <property type="match status" value="1"/>
</dbReference>
<dbReference type="PANTHER" id="PTHR43086">
    <property type="entry name" value="VERY-LONG-CHAIN 3-OXOOACYL-COA REDUCTASE"/>
    <property type="match status" value="1"/>
</dbReference>
<dbReference type="EC" id="1.1.1.330" evidence="3"/>
<protein>
    <recommendedName>
        <fullName evidence="3">Very-long-chain 3-oxoacyl-CoA reductase</fullName>
        <ecNumber evidence="3">1.1.1.330</ecNumber>
    </recommendedName>
    <alternativeName>
        <fullName evidence="3">3-ketoacyl-CoA reductase</fullName>
        <shortName evidence="3">3-ketoreductase</shortName>
        <shortName evidence="3">KAR</shortName>
    </alternativeName>
    <alternativeName>
        <fullName evidence="3">Microsomal beta-keto-reductase</fullName>
    </alternativeName>
</protein>
<proteinExistence type="inferred from homology"/>
<keyword evidence="3" id="KW-0256">Endoplasmic reticulum</keyword>
<dbReference type="Pfam" id="PF00106">
    <property type="entry name" value="adh_short"/>
    <property type="match status" value="1"/>
</dbReference>
<dbReference type="Gene3D" id="3.40.50.720">
    <property type="entry name" value="NAD(P)-binding Rossmann-like Domain"/>
    <property type="match status" value="1"/>
</dbReference>
<keyword evidence="6" id="KW-1185">Reference proteome</keyword>
<evidence type="ECO:0000256" key="2">
    <source>
        <dbReference type="ARBA" id="ARBA00023002"/>
    </source>
</evidence>
<keyword evidence="1 3" id="KW-0521">NADP</keyword>
<keyword evidence="3" id="KW-0275">Fatty acid biosynthesis</keyword>
<name>A0ABP1DLE7_9APHY</name>
<keyword evidence="3" id="KW-0444">Lipid biosynthesis</keyword>
<keyword evidence="3 4" id="KW-0472">Membrane</keyword>
<keyword evidence="2 3" id="KW-0560">Oxidoreductase</keyword>
<comment type="subcellular location">
    <subcellularLocation>
        <location evidence="3">Endoplasmic reticulum membrane</location>
        <topology evidence="3">Single-pass membrane protein</topology>
    </subcellularLocation>
</comment>
<evidence type="ECO:0000313" key="5">
    <source>
        <dbReference type="EMBL" id="CAL1707499.1"/>
    </source>
</evidence>
<keyword evidence="3 4" id="KW-0812">Transmembrane</keyword>
<evidence type="ECO:0000256" key="1">
    <source>
        <dbReference type="ARBA" id="ARBA00022857"/>
    </source>
</evidence>